<dbReference type="Proteomes" id="UP000092093">
    <property type="component" value="Unassembled WGS sequence"/>
</dbReference>
<name>A0A1B7WZ36_APHFL</name>
<proteinExistence type="predicted"/>
<organism evidence="1 2">
    <name type="scientific">Aphanizomenon flos-aquae WA102</name>
    <dbReference type="NCBI Taxonomy" id="1710896"/>
    <lineage>
        <taxon>Bacteria</taxon>
        <taxon>Bacillati</taxon>
        <taxon>Cyanobacteriota</taxon>
        <taxon>Cyanophyceae</taxon>
        <taxon>Nostocales</taxon>
        <taxon>Aphanizomenonaceae</taxon>
        <taxon>Aphanizomenon</taxon>
    </lineage>
</organism>
<protein>
    <submittedName>
        <fullName evidence="1">Uncharacterized protein</fullName>
    </submittedName>
</protein>
<sequence length="95" mass="10733">METNFKIEYPSAGATYCNDTYGVYEYGVYSESSVLAGQTCRIWLDEFDTLEEAKAAYPQASFDDCGSSYHPLSLSSVAPDWFDEGYAGERWDDDY</sequence>
<accession>A0A1B7WZ36</accession>
<comment type="caution">
    <text evidence="1">The sequence shown here is derived from an EMBL/GenBank/DDBJ whole genome shotgun (WGS) entry which is preliminary data.</text>
</comment>
<gene>
    <name evidence="1" type="ORF">AN484_17935</name>
</gene>
<dbReference type="EMBL" id="LJOW01000107">
    <property type="protein sequence ID" value="OBQ42381.1"/>
    <property type="molecule type" value="Genomic_DNA"/>
</dbReference>
<evidence type="ECO:0000313" key="1">
    <source>
        <dbReference type="EMBL" id="OBQ42381.1"/>
    </source>
</evidence>
<reference evidence="1 2" key="1">
    <citation type="submission" date="2015-09" db="EMBL/GenBank/DDBJ databases">
        <title>Aphanizomenon flos-aquae WA102.</title>
        <authorList>
            <person name="Driscoll C."/>
        </authorList>
    </citation>
    <scope>NUCLEOTIDE SEQUENCE [LARGE SCALE GENOMIC DNA]</scope>
    <source>
        <strain evidence="1">WA102</strain>
    </source>
</reference>
<dbReference type="AlphaFoldDB" id="A0A1B7WZ36"/>
<evidence type="ECO:0000313" key="2">
    <source>
        <dbReference type="Proteomes" id="UP000092093"/>
    </source>
</evidence>